<sequence length="62" mass="7194">MFYFFVPKKQKNSTCCNGGVGFLHEATTIKKARLIKRGYISMATIFKTISRNKEMNRLFPMV</sequence>
<protein>
    <submittedName>
        <fullName evidence="1">Uncharacterized protein</fullName>
    </submittedName>
</protein>
<gene>
    <name evidence="1" type="ORF">DDZ16_02775</name>
</gene>
<accession>A0A2U2BEC1</accession>
<comment type="caution">
    <text evidence="1">The sequence shown here is derived from an EMBL/GenBank/DDBJ whole genome shotgun (WGS) entry which is preliminary data.</text>
</comment>
<proteinExistence type="predicted"/>
<dbReference type="Proteomes" id="UP000244956">
    <property type="component" value="Unassembled WGS sequence"/>
</dbReference>
<evidence type="ECO:0000313" key="2">
    <source>
        <dbReference type="Proteomes" id="UP000244956"/>
    </source>
</evidence>
<organism evidence="1 2">
    <name type="scientific">Marinilabilia rubra</name>
    <dbReference type="NCBI Taxonomy" id="2162893"/>
    <lineage>
        <taxon>Bacteria</taxon>
        <taxon>Pseudomonadati</taxon>
        <taxon>Bacteroidota</taxon>
        <taxon>Bacteroidia</taxon>
        <taxon>Marinilabiliales</taxon>
        <taxon>Marinilabiliaceae</taxon>
        <taxon>Marinilabilia</taxon>
    </lineage>
</organism>
<dbReference type="AlphaFoldDB" id="A0A2U2BEC1"/>
<keyword evidence="2" id="KW-1185">Reference proteome</keyword>
<dbReference type="EMBL" id="QEWP01000001">
    <property type="protein sequence ID" value="PWE01426.1"/>
    <property type="molecule type" value="Genomic_DNA"/>
</dbReference>
<reference evidence="1 2" key="1">
    <citation type="submission" date="2018-05" db="EMBL/GenBank/DDBJ databases">
        <title>Marinilabilia rubrum sp. nov., isolated from saltern sediment.</title>
        <authorList>
            <person name="Zhang R."/>
        </authorList>
    </citation>
    <scope>NUCLEOTIDE SEQUENCE [LARGE SCALE GENOMIC DNA]</scope>
    <source>
        <strain evidence="1 2">WTE16</strain>
    </source>
</reference>
<evidence type="ECO:0000313" key="1">
    <source>
        <dbReference type="EMBL" id="PWE01426.1"/>
    </source>
</evidence>
<name>A0A2U2BEC1_9BACT</name>